<evidence type="ECO:0000256" key="1">
    <source>
        <dbReference type="SAM" id="MobiDB-lite"/>
    </source>
</evidence>
<feature type="compositionally biased region" description="Basic residues" evidence="1">
    <location>
        <begin position="202"/>
        <end position="212"/>
    </location>
</feature>
<dbReference type="InterPro" id="IPR036179">
    <property type="entry name" value="Ig-like_dom_sf"/>
</dbReference>
<keyword evidence="2" id="KW-1133">Transmembrane helix</keyword>
<sequence>MIDVEGRPTSLFATAPMHWKSWFFEPVVPEMTSKATSRQLHCVLPLSNDVTPITWYKDEAPVAGNPLFEVQVVRTTSQIRSTIILKPSEDGSKGQSGVYSCVVKSGSKHWVLMNHVVAVLNPEIITPGGMASILNFIKDTTGSSDSLAVYIALGSISGVCFLLISAVSARNYCKKRIQQKRRLEEGSKKSGRSTDRTPLVKTKSRSKKRHNPRPSTGGRGTESDGSDWLLQAEIDRDVDDIDLYEDMIYS</sequence>
<name>H2ZIF5_CIOSA</name>
<evidence type="ECO:0000313" key="5">
    <source>
        <dbReference type="Proteomes" id="UP000007875"/>
    </source>
</evidence>
<evidence type="ECO:0000259" key="3">
    <source>
        <dbReference type="PROSITE" id="PS50835"/>
    </source>
</evidence>
<dbReference type="PROSITE" id="PS50835">
    <property type="entry name" value="IG_LIKE"/>
    <property type="match status" value="1"/>
</dbReference>
<dbReference type="SUPFAM" id="SSF48726">
    <property type="entry name" value="Immunoglobulin"/>
    <property type="match status" value="1"/>
</dbReference>
<organism evidence="4 5">
    <name type="scientific">Ciona savignyi</name>
    <name type="common">Pacific transparent sea squirt</name>
    <dbReference type="NCBI Taxonomy" id="51511"/>
    <lineage>
        <taxon>Eukaryota</taxon>
        <taxon>Metazoa</taxon>
        <taxon>Chordata</taxon>
        <taxon>Tunicata</taxon>
        <taxon>Ascidiacea</taxon>
        <taxon>Phlebobranchia</taxon>
        <taxon>Cionidae</taxon>
        <taxon>Ciona</taxon>
    </lineage>
</organism>
<dbReference type="InterPro" id="IPR007110">
    <property type="entry name" value="Ig-like_dom"/>
</dbReference>
<dbReference type="Gene3D" id="2.60.40.10">
    <property type="entry name" value="Immunoglobulins"/>
    <property type="match status" value="1"/>
</dbReference>
<reference evidence="4" key="3">
    <citation type="submission" date="2025-09" db="UniProtKB">
        <authorList>
            <consortium name="Ensembl"/>
        </authorList>
    </citation>
    <scope>IDENTIFICATION</scope>
</reference>
<proteinExistence type="predicted"/>
<keyword evidence="5" id="KW-1185">Reference proteome</keyword>
<protein>
    <recommendedName>
        <fullName evidence="3">Ig-like domain-containing protein</fullName>
    </recommendedName>
</protein>
<reference evidence="5" key="1">
    <citation type="submission" date="2003-08" db="EMBL/GenBank/DDBJ databases">
        <authorList>
            <person name="Birren B."/>
            <person name="Nusbaum C."/>
            <person name="Abebe A."/>
            <person name="Abouelleil A."/>
            <person name="Adekoya E."/>
            <person name="Ait-zahra M."/>
            <person name="Allen N."/>
            <person name="Allen T."/>
            <person name="An P."/>
            <person name="Anderson M."/>
            <person name="Anderson S."/>
            <person name="Arachchi H."/>
            <person name="Armbruster J."/>
            <person name="Bachantsang P."/>
            <person name="Baldwin J."/>
            <person name="Barry A."/>
            <person name="Bayul T."/>
            <person name="Blitshsteyn B."/>
            <person name="Bloom T."/>
            <person name="Blye J."/>
            <person name="Boguslavskiy L."/>
            <person name="Borowsky M."/>
            <person name="Boukhgalter B."/>
            <person name="Brunache A."/>
            <person name="Butler J."/>
            <person name="Calixte N."/>
            <person name="Calvo S."/>
            <person name="Camarata J."/>
            <person name="Campo K."/>
            <person name="Chang J."/>
            <person name="Cheshatsang Y."/>
            <person name="Citroen M."/>
            <person name="Collymore A."/>
            <person name="Considine T."/>
            <person name="Cook A."/>
            <person name="Cooke P."/>
            <person name="Corum B."/>
            <person name="Cuomo C."/>
            <person name="David R."/>
            <person name="Dawoe T."/>
            <person name="Degray S."/>
            <person name="Dodge S."/>
            <person name="Dooley K."/>
            <person name="Dorje P."/>
            <person name="Dorjee K."/>
            <person name="Dorris L."/>
            <person name="Duffey N."/>
            <person name="Dupes A."/>
            <person name="Elkins T."/>
            <person name="Engels R."/>
            <person name="Erickson J."/>
            <person name="Farina A."/>
            <person name="Faro S."/>
            <person name="Ferreira P."/>
            <person name="Fischer H."/>
            <person name="Fitzgerald M."/>
            <person name="Foley K."/>
            <person name="Gage D."/>
            <person name="Galagan J."/>
            <person name="Gearin G."/>
            <person name="Gnerre S."/>
            <person name="Gnirke A."/>
            <person name="Goyette A."/>
            <person name="Graham J."/>
            <person name="Grandbois E."/>
            <person name="Gyaltsen K."/>
            <person name="Hafez N."/>
            <person name="Hagopian D."/>
            <person name="Hagos B."/>
            <person name="Hall J."/>
            <person name="Hatcher B."/>
            <person name="Heller A."/>
            <person name="Higgins H."/>
            <person name="Honan T."/>
            <person name="Horn A."/>
            <person name="Houde N."/>
            <person name="Hughes L."/>
            <person name="Hulme W."/>
            <person name="Husby E."/>
            <person name="Iliev I."/>
            <person name="Jaffe D."/>
            <person name="Jones C."/>
            <person name="Kamal M."/>
            <person name="Kamat A."/>
            <person name="Kamvysselis M."/>
            <person name="Karlsson E."/>
            <person name="Kells C."/>
            <person name="Kieu A."/>
            <person name="Kisner P."/>
            <person name="Kodira C."/>
            <person name="Kulbokas E."/>
            <person name="Labutti K."/>
            <person name="Lama D."/>
            <person name="Landers T."/>
            <person name="Leger J."/>
            <person name="Levine S."/>
            <person name="Lewis D."/>
            <person name="Lewis T."/>
            <person name="Lindblad-toh K."/>
            <person name="Liu X."/>
            <person name="Lokyitsang T."/>
            <person name="Lokyitsang Y."/>
            <person name="Lucien O."/>
            <person name="Lui A."/>
            <person name="Ma L.J."/>
            <person name="Mabbitt R."/>
            <person name="Macdonald J."/>
            <person name="Maclean C."/>
            <person name="Major J."/>
            <person name="Manning J."/>
            <person name="Marabella R."/>
            <person name="Maru K."/>
            <person name="Matthews C."/>
            <person name="Mauceli E."/>
            <person name="Mccarthy M."/>
            <person name="Mcdonough S."/>
            <person name="Mcghee T."/>
            <person name="Meldrim J."/>
            <person name="Meneus L."/>
            <person name="Mesirov J."/>
            <person name="Mihalev A."/>
            <person name="Mihova T."/>
            <person name="Mikkelsen T."/>
            <person name="Mlenga V."/>
            <person name="Moru K."/>
            <person name="Mozes J."/>
            <person name="Mulrain L."/>
            <person name="Munson G."/>
            <person name="Naylor J."/>
            <person name="Newes C."/>
            <person name="Nguyen C."/>
            <person name="Nguyen N."/>
            <person name="Nguyen T."/>
            <person name="Nicol R."/>
            <person name="Nielsen C."/>
            <person name="Nizzari M."/>
            <person name="Norbu C."/>
            <person name="Norbu N."/>
            <person name="O'donnell P."/>
            <person name="Okoawo O."/>
            <person name="O'leary S."/>
            <person name="Omotosho B."/>
            <person name="O'neill K."/>
            <person name="Osman S."/>
            <person name="Parker S."/>
            <person name="Perrin D."/>
            <person name="Phunkhang P."/>
            <person name="Piqani B."/>
            <person name="Purcell S."/>
            <person name="Rachupka T."/>
            <person name="Ramasamy U."/>
            <person name="Rameau R."/>
            <person name="Ray V."/>
            <person name="Raymond C."/>
            <person name="Retta R."/>
            <person name="Richardson S."/>
            <person name="Rise C."/>
            <person name="Rodriguez J."/>
            <person name="Rogers J."/>
            <person name="Rogov P."/>
            <person name="Rutman M."/>
            <person name="Schupbach R."/>
            <person name="Seaman C."/>
            <person name="Settipalli S."/>
            <person name="Sharpe T."/>
            <person name="Sheridan J."/>
            <person name="Sherpa N."/>
            <person name="Shi J."/>
            <person name="Smirnov S."/>
            <person name="Smith C."/>
            <person name="Sougnez C."/>
            <person name="Spencer B."/>
            <person name="Stalker J."/>
            <person name="Stange-thomann N."/>
            <person name="Stavropoulos S."/>
            <person name="Stetson K."/>
            <person name="Stone C."/>
            <person name="Stone S."/>
            <person name="Stubbs M."/>
            <person name="Talamas J."/>
            <person name="Tchuinga P."/>
            <person name="Tenzing P."/>
            <person name="Tesfaye S."/>
            <person name="Theodore J."/>
            <person name="Thoulutsang Y."/>
            <person name="Topham K."/>
            <person name="Towey S."/>
            <person name="Tsamla T."/>
            <person name="Tsomo N."/>
            <person name="Vallee D."/>
            <person name="Vassiliev H."/>
            <person name="Venkataraman V."/>
            <person name="Vinson J."/>
            <person name="Vo A."/>
            <person name="Wade C."/>
            <person name="Wang S."/>
            <person name="Wangchuk T."/>
            <person name="Wangdi T."/>
            <person name="Whittaker C."/>
            <person name="Wilkinson J."/>
            <person name="Wu Y."/>
            <person name="Wyman D."/>
            <person name="Yadav S."/>
            <person name="Yang S."/>
            <person name="Yang X."/>
            <person name="Yeager S."/>
            <person name="Yee E."/>
            <person name="Young G."/>
            <person name="Zainoun J."/>
            <person name="Zembeck L."/>
            <person name="Zimmer A."/>
            <person name="Zody M."/>
            <person name="Lander E."/>
        </authorList>
    </citation>
    <scope>NUCLEOTIDE SEQUENCE [LARGE SCALE GENOMIC DNA]</scope>
</reference>
<feature type="compositionally biased region" description="Basic and acidic residues" evidence="1">
    <location>
        <begin position="181"/>
        <end position="195"/>
    </location>
</feature>
<dbReference type="InParanoid" id="H2ZIF5"/>
<reference evidence="4" key="2">
    <citation type="submission" date="2025-08" db="UniProtKB">
        <authorList>
            <consortium name="Ensembl"/>
        </authorList>
    </citation>
    <scope>IDENTIFICATION</scope>
</reference>
<keyword evidence="2" id="KW-0472">Membrane</keyword>
<evidence type="ECO:0000256" key="2">
    <source>
        <dbReference type="SAM" id="Phobius"/>
    </source>
</evidence>
<evidence type="ECO:0000313" key="4">
    <source>
        <dbReference type="Ensembl" id="ENSCSAVP00000017371.1"/>
    </source>
</evidence>
<dbReference type="CDD" id="cd00096">
    <property type="entry name" value="Ig"/>
    <property type="match status" value="1"/>
</dbReference>
<feature type="domain" description="Ig-like" evidence="3">
    <location>
        <begin position="8"/>
        <end position="107"/>
    </location>
</feature>
<feature type="transmembrane region" description="Helical" evidence="2">
    <location>
        <begin position="147"/>
        <end position="173"/>
    </location>
</feature>
<accession>H2ZIF5</accession>
<dbReference type="AlphaFoldDB" id="H2ZIF5"/>
<dbReference type="Ensembl" id="ENSCSAVT00000017562.1">
    <property type="protein sequence ID" value="ENSCSAVP00000017371.1"/>
    <property type="gene ID" value="ENSCSAVG00000010231.1"/>
</dbReference>
<dbReference type="GeneTree" id="ENSGT00390000002498"/>
<keyword evidence="2" id="KW-0812">Transmembrane</keyword>
<feature type="region of interest" description="Disordered" evidence="1">
    <location>
        <begin position="179"/>
        <end position="227"/>
    </location>
</feature>
<dbReference type="InterPro" id="IPR013783">
    <property type="entry name" value="Ig-like_fold"/>
</dbReference>
<dbReference type="Proteomes" id="UP000007875">
    <property type="component" value="Unassembled WGS sequence"/>
</dbReference>
<dbReference type="HOGENOM" id="CLU_1111072_0_0_1"/>